<feature type="compositionally biased region" description="Polar residues" evidence="1">
    <location>
        <begin position="183"/>
        <end position="195"/>
    </location>
</feature>
<dbReference type="Proteomes" id="UP000692954">
    <property type="component" value="Unassembled WGS sequence"/>
</dbReference>
<evidence type="ECO:0000313" key="2">
    <source>
        <dbReference type="EMBL" id="CAD8123831.1"/>
    </source>
</evidence>
<proteinExistence type="predicted"/>
<feature type="region of interest" description="Disordered" evidence="1">
    <location>
        <begin position="183"/>
        <end position="202"/>
    </location>
</feature>
<accession>A0A8S1R6Q2</accession>
<keyword evidence="3" id="KW-1185">Reference proteome</keyword>
<gene>
    <name evidence="2" type="ORF">PSON_ATCC_30995.1.T1470107</name>
</gene>
<name>A0A8S1R6Q2_9CILI</name>
<evidence type="ECO:0000256" key="1">
    <source>
        <dbReference type="SAM" id="MobiDB-lite"/>
    </source>
</evidence>
<comment type="caution">
    <text evidence="2">The sequence shown here is derived from an EMBL/GenBank/DDBJ whole genome shotgun (WGS) entry which is preliminary data.</text>
</comment>
<evidence type="ECO:0000313" key="3">
    <source>
        <dbReference type="Proteomes" id="UP000692954"/>
    </source>
</evidence>
<reference evidence="2" key="1">
    <citation type="submission" date="2021-01" db="EMBL/GenBank/DDBJ databases">
        <authorList>
            <consortium name="Genoscope - CEA"/>
            <person name="William W."/>
        </authorList>
    </citation>
    <scope>NUCLEOTIDE SEQUENCE</scope>
</reference>
<sequence>MKNNFFSQEFKALALINTYNVVLNERKRARQCTNFQIAQKKLEESSIKIRRKSCHCQLCGNMSAFQFDMMNVPFQKKELQVENIEPQIQETLNQSPQRRSIFYRLQSLKPPENLKLRLSLKIHGCDKNFIRQNTLQQLIAENNERSRKGSLNGSVIVNTSTSENHSVKSLNINSCYEQSPTKLQSPLNEATSGRQLTTSSTSSKKLKIMSTYFSQSARTLKTTQFQQISKQKGLILPKLTQKKSQI</sequence>
<organism evidence="2 3">
    <name type="scientific">Paramecium sonneborni</name>
    <dbReference type="NCBI Taxonomy" id="65129"/>
    <lineage>
        <taxon>Eukaryota</taxon>
        <taxon>Sar</taxon>
        <taxon>Alveolata</taxon>
        <taxon>Ciliophora</taxon>
        <taxon>Intramacronucleata</taxon>
        <taxon>Oligohymenophorea</taxon>
        <taxon>Peniculida</taxon>
        <taxon>Parameciidae</taxon>
        <taxon>Paramecium</taxon>
    </lineage>
</organism>
<dbReference type="AlphaFoldDB" id="A0A8S1R6Q2"/>
<dbReference type="OrthoDB" id="302137at2759"/>
<dbReference type="EMBL" id="CAJJDN010000147">
    <property type="protein sequence ID" value="CAD8123831.1"/>
    <property type="molecule type" value="Genomic_DNA"/>
</dbReference>
<protein>
    <submittedName>
        <fullName evidence="2">Uncharacterized protein</fullName>
    </submittedName>
</protein>